<dbReference type="PANTHER" id="PTHR43445:SF3">
    <property type="entry name" value="UDP-N-ACETYLMURAMATE--L-ALANINE LIGASE"/>
    <property type="match status" value="1"/>
</dbReference>
<keyword evidence="4 14" id="KW-0963">Cytoplasm</keyword>
<dbReference type="GO" id="GO:0005737">
    <property type="term" value="C:cytoplasm"/>
    <property type="evidence" value="ECO:0007669"/>
    <property type="project" value="UniProtKB-SubCell"/>
</dbReference>
<keyword evidence="11 14" id="KW-0131">Cell cycle</keyword>
<proteinExistence type="inferred from homology"/>
<keyword evidence="10 14" id="KW-0573">Peptidoglycan synthesis</keyword>
<dbReference type="PATRIC" id="fig|883079.3.peg.2070"/>
<dbReference type="InterPro" id="IPR004101">
    <property type="entry name" value="Mur_ligase_C"/>
</dbReference>
<dbReference type="Pfam" id="PF02875">
    <property type="entry name" value="Mur_ligase_C"/>
    <property type="match status" value="1"/>
</dbReference>
<evidence type="ECO:0000313" key="18">
    <source>
        <dbReference type="EMBL" id="EKS35827.1"/>
    </source>
</evidence>
<comment type="similarity">
    <text evidence="14">Belongs to the MurCDEF family.</text>
</comment>
<dbReference type="GO" id="GO:0051301">
    <property type="term" value="P:cell division"/>
    <property type="evidence" value="ECO:0007669"/>
    <property type="project" value="UniProtKB-KW"/>
</dbReference>
<dbReference type="GO" id="GO:0009252">
    <property type="term" value="P:peptidoglycan biosynthetic process"/>
    <property type="evidence" value="ECO:0007669"/>
    <property type="project" value="UniProtKB-UniRule"/>
</dbReference>
<evidence type="ECO:0000256" key="4">
    <source>
        <dbReference type="ARBA" id="ARBA00022490"/>
    </source>
</evidence>
<dbReference type="Gene3D" id="3.40.50.720">
    <property type="entry name" value="NAD(P)-binding Rossmann-like Domain"/>
    <property type="match status" value="1"/>
</dbReference>
<feature type="domain" description="Mur ligase N-terminal catalytic" evidence="15">
    <location>
        <begin position="24"/>
        <end position="120"/>
    </location>
</feature>
<keyword evidence="8 14" id="KW-0067">ATP-binding</keyword>
<evidence type="ECO:0000256" key="1">
    <source>
        <dbReference type="ARBA" id="ARBA00004496"/>
    </source>
</evidence>
<reference evidence="18 19" key="1">
    <citation type="submission" date="2012-04" db="EMBL/GenBank/DDBJ databases">
        <title>The Genome Sequence of Afipia clevelandensis ATCC 49720.</title>
        <authorList>
            <consortium name="The Broad Institute Genome Sequencing Platform"/>
            <person name="Earl A."/>
            <person name="Ward D."/>
            <person name="Feldgarden M."/>
            <person name="Gevers D."/>
            <person name="Huys G."/>
            <person name="Walker B."/>
            <person name="Young S.K."/>
            <person name="Zeng Q."/>
            <person name="Gargeya S."/>
            <person name="Fitzgerald M."/>
            <person name="Haas B."/>
            <person name="Abouelleil A."/>
            <person name="Alvarado L."/>
            <person name="Arachchi H.M."/>
            <person name="Berlin A."/>
            <person name="Chapman S.B."/>
            <person name="Goldberg J."/>
            <person name="Griggs A."/>
            <person name="Gujja S."/>
            <person name="Hansen M."/>
            <person name="Howarth C."/>
            <person name="Imamovic A."/>
            <person name="Larimer J."/>
            <person name="McCowen C."/>
            <person name="Montmayeur A."/>
            <person name="Murphy C."/>
            <person name="Neiman D."/>
            <person name="Pearson M."/>
            <person name="Priest M."/>
            <person name="Roberts A."/>
            <person name="Saif S."/>
            <person name="Shea T."/>
            <person name="Sisk P."/>
            <person name="Sykes S."/>
            <person name="Wortman J."/>
            <person name="Nusbaum C."/>
            <person name="Birren B."/>
        </authorList>
    </citation>
    <scope>NUCLEOTIDE SEQUENCE [LARGE SCALE GENOMIC DNA]</scope>
    <source>
        <strain evidence="18 19">ATCC 49720</strain>
    </source>
</reference>
<evidence type="ECO:0000313" key="19">
    <source>
        <dbReference type="Proteomes" id="UP000001095"/>
    </source>
</evidence>
<keyword evidence="12 14" id="KW-0961">Cell wall biogenesis/degradation</keyword>
<dbReference type="SUPFAM" id="SSF53244">
    <property type="entry name" value="MurD-like peptide ligases, peptide-binding domain"/>
    <property type="match status" value="1"/>
</dbReference>
<dbReference type="HAMAP" id="MF_00046">
    <property type="entry name" value="MurC"/>
    <property type="match status" value="1"/>
</dbReference>
<evidence type="ECO:0000256" key="3">
    <source>
        <dbReference type="ARBA" id="ARBA00012211"/>
    </source>
</evidence>
<dbReference type="InterPro" id="IPR036615">
    <property type="entry name" value="Mur_ligase_C_dom_sf"/>
</dbReference>
<evidence type="ECO:0000256" key="8">
    <source>
        <dbReference type="ARBA" id="ARBA00022840"/>
    </source>
</evidence>
<evidence type="ECO:0000259" key="16">
    <source>
        <dbReference type="Pfam" id="PF02875"/>
    </source>
</evidence>
<comment type="catalytic activity">
    <reaction evidence="13 14">
        <text>UDP-N-acetyl-alpha-D-muramate + L-alanine + ATP = UDP-N-acetyl-alpha-D-muramoyl-L-alanine + ADP + phosphate + H(+)</text>
        <dbReference type="Rhea" id="RHEA:23372"/>
        <dbReference type="ChEBI" id="CHEBI:15378"/>
        <dbReference type="ChEBI" id="CHEBI:30616"/>
        <dbReference type="ChEBI" id="CHEBI:43474"/>
        <dbReference type="ChEBI" id="CHEBI:57972"/>
        <dbReference type="ChEBI" id="CHEBI:70757"/>
        <dbReference type="ChEBI" id="CHEBI:83898"/>
        <dbReference type="ChEBI" id="CHEBI:456216"/>
        <dbReference type="EC" id="6.3.2.8"/>
    </reaction>
</comment>
<evidence type="ECO:0000259" key="17">
    <source>
        <dbReference type="Pfam" id="PF08245"/>
    </source>
</evidence>
<dbReference type="UniPathway" id="UPA00219"/>
<evidence type="ECO:0000256" key="11">
    <source>
        <dbReference type="ARBA" id="ARBA00023306"/>
    </source>
</evidence>
<dbReference type="EC" id="6.3.2.8" evidence="3 14"/>
<evidence type="ECO:0000256" key="9">
    <source>
        <dbReference type="ARBA" id="ARBA00022960"/>
    </source>
</evidence>
<feature type="binding site" evidence="14">
    <location>
        <begin position="128"/>
        <end position="134"/>
    </location>
    <ligand>
        <name>ATP</name>
        <dbReference type="ChEBI" id="CHEBI:30616"/>
    </ligand>
</feature>
<name>K8NZT1_9BRAD</name>
<dbReference type="Pfam" id="PF08245">
    <property type="entry name" value="Mur_ligase_M"/>
    <property type="match status" value="1"/>
</dbReference>
<dbReference type="InterPro" id="IPR005758">
    <property type="entry name" value="UDP-N-AcMur_Ala_ligase_MurC"/>
</dbReference>
<gene>
    <name evidence="14" type="primary">murC</name>
    <name evidence="18" type="ORF">HMPREF9696_02039</name>
</gene>
<evidence type="ECO:0000256" key="14">
    <source>
        <dbReference type="HAMAP-Rule" id="MF_00046"/>
    </source>
</evidence>
<keyword evidence="7 14" id="KW-0547">Nucleotide-binding</keyword>
<sequence length="481" mass="51953">MDARDGISHDRKICMRLPREIGPIHFVGIGGIGMSGIAEVLCNLGYTVQGSDASENANVTRLRDKGIKISIGHKAENVNGADVMVVSTAIKRDNPELVAARGLRIPVVRRAEMLAELMRLKSCIAIAGTHGKTTTTSMVATLLDAGALDPTVINGGIINAYGTNARLGAGEWMVVEADESDGTFLKLPVDVAIVTNVDPEHLDHFKTFDAVQEAFKDFVEGVPFYGFAVMCIDHPVVQTLVGKIEDRRIITYGENPQADARLVDLEPFSGGSKFEVEFRHRKTQVGHRISDLVLPMPGRHNALNATAAIAVAHEIGISDDAIRKALAGFGGVKRRFTRTGEWNGVTIIDDYGHHPVEIAAVLKAARDSTKGKVIAVVQPHRYTRLQSLFEEFCTCFNDADTVIVADIYAAGEDPIPGIDRDSFVQGLRAHGHREVIPLDGADSLAPLVRNIAKKDDFVVCLGAGNITQWAYALPGELKALS</sequence>
<protein>
    <recommendedName>
        <fullName evidence="3 14">UDP-N-acetylmuramate--L-alanine ligase</fullName>
        <ecNumber evidence="3 14">6.3.2.8</ecNumber>
    </recommendedName>
    <alternativeName>
        <fullName evidence="14">UDP-N-acetylmuramoyl-L-alanine synthetase</fullName>
    </alternativeName>
</protein>
<feature type="domain" description="Mur ligase central" evidence="17">
    <location>
        <begin position="126"/>
        <end position="312"/>
    </location>
</feature>
<evidence type="ECO:0000256" key="13">
    <source>
        <dbReference type="ARBA" id="ARBA00047833"/>
    </source>
</evidence>
<keyword evidence="9 14" id="KW-0133">Cell shape</keyword>
<dbReference type="GO" id="GO:0008763">
    <property type="term" value="F:UDP-N-acetylmuramate-L-alanine ligase activity"/>
    <property type="evidence" value="ECO:0007669"/>
    <property type="project" value="UniProtKB-UniRule"/>
</dbReference>
<feature type="domain" description="Mur ligase C-terminal" evidence="16">
    <location>
        <begin position="334"/>
        <end position="464"/>
    </location>
</feature>
<dbReference type="InterPro" id="IPR000713">
    <property type="entry name" value="Mur_ligase_N"/>
</dbReference>
<comment type="function">
    <text evidence="14">Cell wall formation.</text>
</comment>
<evidence type="ECO:0000256" key="12">
    <source>
        <dbReference type="ARBA" id="ARBA00023316"/>
    </source>
</evidence>
<dbReference type="Gene3D" id="3.40.1190.10">
    <property type="entry name" value="Mur-like, catalytic domain"/>
    <property type="match status" value="1"/>
</dbReference>
<dbReference type="SUPFAM" id="SSF51984">
    <property type="entry name" value="MurCD N-terminal domain"/>
    <property type="match status" value="1"/>
</dbReference>
<evidence type="ECO:0000256" key="5">
    <source>
        <dbReference type="ARBA" id="ARBA00022598"/>
    </source>
</evidence>
<dbReference type="PANTHER" id="PTHR43445">
    <property type="entry name" value="UDP-N-ACETYLMURAMATE--L-ALANINE LIGASE-RELATED"/>
    <property type="match status" value="1"/>
</dbReference>
<evidence type="ECO:0000256" key="6">
    <source>
        <dbReference type="ARBA" id="ARBA00022618"/>
    </source>
</evidence>
<comment type="pathway">
    <text evidence="2 14">Cell wall biogenesis; peptidoglycan biosynthesis.</text>
</comment>
<accession>K8NZT1</accession>
<organism evidence="18 19">
    <name type="scientific">Afipia clevelandensis ATCC 49720</name>
    <dbReference type="NCBI Taxonomy" id="883079"/>
    <lineage>
        <taxon>Bacteria</taxon>
        <taxon>Pseudomonadati</taxon>
        <taxon>Pseudomonadota</taxon>
        <taxon>Alphaproteobacteria</taxon>
        <taxon>Hyphomicrobiales</taxon>
        <taxon>Nitrobacteraceae</taxon>
        <taxon>Afipia</taxon>
    </lineage>
</organism>
<dbReference type="SUPFAM" id="SSF53623">
    <property type="entry name" value="MurD-like peptide ligases, catalytic domain"/>
    <property type="match status" value="1"/>
</dbReference>
<dbReference type="GO" id="GO:0008360">
    <property type="term" value="P:regulation of cell shape"/>
    <property type="evidence" value="ECO:0007669"/>
    <property type="project" value="UniProtKB-KW"/>
</dbReference>
<comment type="caution">
    <text evidence="18">The sequence shown here is derived from an EMBL/GenBank/DDBJ whole genome shotgun (WGS) entry which is preliminary data.</text>
</comment>
<keyword evidence="6 14" id="KW-0132">Cell division</keyword>
<dbReference type="GO" id="GO:0071555">
    <property type="term" value="P:cell wall organization"/>
    <property type="evidence" value="ECO:0007669"/>
    <property type="project" value="UniProtKB-KW"/>
</dbReference>
<dbReference type="Pfam" id="PF01225">
    <property type="entry name" value="Mur_ligase"/>
    <property type="match status" value="1"/>
</dbReference>
<evidence type="ECO:0000256" key="2">
    <source>
        <dbReference type="ARBA" id="ARBA00004752"/>
    </source>
</evidence>
<evidence type="ECO:0000256" key="7">
    <source>
        <dbReference type="ARBA" id="ARBA00022741"/>
    </source>
</evidence>
<keyword evidence="5 14" id="KW-0436">Ligase</keyword>
<comment type="subcellular location">
    <subcellularLocation>
        <location evidence="1 14">Cytoplasm</location>
    </subcellularLocation>
</comment>
<dbReference type="InterPro" id="IPR050061">
    <property type="entry name" value="MurCDEF_pg_biosynth"/>
</dbReference>
<dbReference type="NCBIfam" id="TIGR01082">
    <property type="entry name" value="murC"/>
    <property type="match status" value="1"/>
</dbReference>
<keyword evidence="19" id="KW-1185">Reference proteome</keyword>
<dbReference type="InterPro" id="IPR013221">
    <property type="entry name" value="Mur_ligase_cen"/>
</dbReference>
<dbReference type="HOGENOM" id="CLU_028104_2_2_5"/>
<dbReference type="Proteomes" id="UP000001095">
    <property type="component" value="Unassembled WGS sequence"/>
</dbReference>
<evidence type="ECO:0000256" key="10">
    <source>
        <dbReference type="ARBA" id="ARBA00022984"/>
    </source>
</evidence>
<dbReference type="EMBL" id="AGWY01000008">
    <property type="protein sequence ID" value="EKS35827.1"/>
    <property type="molecule type" value="Genomic_DNA"/>
</dbReference>
<dbReference type="Gene3D" id="3.90.190.20">
    <property type="entry name" value="Mur ligase, C-terminal domain"/>
    <property type="match status" value="1"/>
</dbReference>
<dbReference type="AlphaFoldDB" id="K8NZT1"/>
<dbReference type="GO" id="GO:0005524">
    <property type="term" value="F:ATP binding"/>
    <property type="evidence" value="ECO:0007669"/>
    <property type="project" value="UniProtKB-UniRule"/>
</dbReference>
<evidence type="ECO:0000259" key="15">
    <source>
        <dbReference type="Pfam" id="PF01225"/>
    </source>
</evidence>
<dbReference type="InterPro" id="IPR036565">
    <property type="entry name" value="Mur-like_cat_sf"/>
</dbReference>